<comment type="subcellular location">
    <subcellularLocation>
        <location evidence="1">Membrane</location>
        <topology evidence="1">Multi-pass membrane protein</topology>
    </subcellularLocation>
</comment>
<feature type="transmembrane region" description="Helical" evidence="6">
    <location>
        <begin position="365"/>
        <end position="383"/>
    </location>
</feature>
<dbReference type="GO" id="GO:0022857">
    <property type="term" value="F:transmembrane transporter activity"/>
    <property type="evidence" value="ECO:0007669"/>
    <property type="project" value="InterPro"/>
</dbReference>
<dbReference type="OrthoDB" id="45518at2"/>
<evidence type="ECO:0000256" key="3">
    <source>
        <dbReference type="ARBA" id="ARBA00022692"/>
    </source>
</evidence>
<dbReference type="RefSeq" id="WP_013931567.1">
    <property type="nucleotide sequence ID" value="NC_015707.1"/>
</dbReference>
<feature type="transmembrane region" description="Helical" evidence="6">
    <location>
        <begin position="159"/>
        <end position="177"/>
    </location>
</feature>
<keyword evidence="2" id="KW-0813">Transport</keyword>
<dbReference type="EMBL" id="CP002351">
    <property type="protein sequence ID" value="AEH50344.1"/>
    <property type="molecule type" value="Genomic_DNA"/>
</dbReference>
<dbReference type="STRING" id="688269.Theth_0244"/>
<name>F7YV45_9THEM</name>
<keyword evidence="4 6" id="KW-1133">Transmembrane helix</keyword>
<feature type="transmembrane region" description="Helical" evidence="6">
    <location>
        <begin position="38"/>
        <end position="58"/>
    </location>
</feature>
<feature type="transmembrane region" description="Helical" evidence="6">
    <location>
        <begin position="136"/>
        <end position="153"/>
    </location>
</feature>
<keyword evidence="3 6" id="KW-0812">Transmembrane</keyword>
<evidence type="ECO:0000256" key="1">
    <source>
        <dbReference type="ARBA" id="ARBA00004141"/>
    </source>
</evidence>
<organism evidence="7 8">
    <name type="scientific">Pseudothermotoga thermarum DSM 5069</name>
    <dbReference type="NCBI Taxonomy" id="688269"/>
    <lineage>
        <taxon>Bacteria</taxon>
        <taxon>Thermotogati</taxon>
        <taxon>Thermotogota</taxon>
        <taxon>Thermotogae</taxon>
        <taxon>Thermotogales</taxon>
        <taxon>Thermotogaceae</taxon>
        <taxon>Pseudothermotoga</taxon>
    </lineage>
</organism>
<proteinExistence type="predicted"/>
<evidence type="ECO:0000256" key="2">
    <source>
        <dbReference type="ARBA" id="ARBA00022448"/>
    </source>
</evidence>
<feature type="transmembrane region" description="Helical" evidence="6">
    <location>
        <begin position="341"/>
        <end position="359"/>
    </location>
</feature>
<dbReference type="PANTHER" id="PTHR23506:SF23">
    <property type="entry name" value="GH10249P"/>
    <property type="match status" value="1"/>
</dbReference>
<dbReference type="Gene3D" id="1.20.1250.20">
    <property type="entry name" value="MFS general substrate transporter like domains"/>
    <property type="match status" value="1"/>
</dbReference>
<evidence type="ECO:0000256" key="6">
    <source>
        <dbReference type="SAM" id="Phobius"/>
    </source>
</evidence>
<feature type="transmembrane region" description="Helical" evidence="6">
    <location>
        <begin position="70"/>
        <end position="88"/>
    </location>
</feature>
<gene>
    <name evidence="7" type="ORF">Theth_0244</name>
</gene>
<feature type="transmembrane region" description="Helical" evidence="6">
    <location>
        <begin position="7"/>
        <end position="26"/>
    </location>
</feature>
<dbReference type="Pfam" id="PF07690">
    <property type="entry name" value="MFS_1"/>
    <property type="match status" value="1"/>
</dbReference>
<accession>F7YV45</accession>
<keyword evidence="8" id="KW-1185">Reference proteome</keyword>
<dbReference type="Proteomes" id="UP000006804">
    <property type="component" value="Chromosome"/>
</dbReference>
<feature type="transmembrane region" description="Helical" evidence="6">
    <location>
        <begin position="275"/>
        <end position="292"/>
    </location>
</feature>
<dbReference type="GO" id="GO:0016020">
    <property type="term" value="C:membrane"/>
    <property type="evidence" value="ECO:0007669"/>
    <property type="project" value="UniProtKB-SubCell"/>
</dbReference>
<dbReference type="PATRIC" id="fig|688269.3.peg.252"/>
<keyword evidence="5 6" id="KW-0472">Membrane</keyword>
<evidence type="ECO:0000256" key="4">
    <source>
        <dbReference type="ARBA" id="ARBA00022989"/>
    </source>
</evidence>
<evidence type="ECO:0000313" key="7">
    <source>
        <dbReference type="EMBL" id="AEH50344.1"/>
    </source>
</evidence>
<dbReference type="KEGG" id="tta:Theth_0244"/>
<feature type="transmembrane region" description="Helical" evidence="6">
    <location>
        <begin position="243"/>
        <end position="263"/>
    </location>
</feature>
<sequence length="396" mass="43776" precursor="true">MKGYFHSFNFLTAIFSVLAYLLSAYVNTMAAKIGASYFTIGLINFFAALAYVISSLLFGGFGDRFGHKRFLSFSCFVFSAFLSISPLLKGIAGLFVLAIGFQFFFGSLYPQLVAIVTKNEKSYGVDHAKTVGRYNLSWSFGNIIGMAFGPFLAVNLPVLTFSFGIALCLVVGLFLGFDYKKHRDTFYFNPSKTLKKAERAPSISNAKLYRKIYRLMLFLCGLVYTSILTLFPKVISSHGLPLGLTGFIIVGANLSVFSMFLILSIYRKWVGNIKVSLAMLSVLPITSILLLLPKSGVWMFFLISIFGGMTYATAYTFAIYYGMISEHFDQGKQGGFHEATIGMLWGFGPLAGGLMIQIFKSEVGLGIMGLIVFFVVSIVQFKFMKRVKAQSLFAGD</sequence>
<dbReference type="HOGENOM" id="CLU_696114_0_0_0"/>
<dbReference type="InterPro" id="IPR011701">
    <property type="entry name" value="MFS"/>
</dbReference>
<dbReference type="CDD" id="cd06174">
    <property type="entry name" value="MFS"/>
    <property type="match status" value="1"/>
</dbReference>
<protein>
    <submittedName>
        <fullName evidence="7">Major facilitator superfamily MFS_1</fullName>
    </submittedName>
</protein>
<evidence type="ECO:0000313" key="8">
    <source>
        <dbReference type="Proteomes" id="UP000006804"/>
    </source>
</evidence>
<dbReference type="InterPro" id="IPR036259">
    <property type="entry name" value="MFS_trans_sf"/>
</dbReference>
<feature type="transmembrane region" description="Helical" evidence="6">
    <location>
        <begin position="212"/>
        <end position="231"/>
    </location>
</feature>
<dbReference type="AlphaFoldDB" id="F7YV45"/>
<feature type="transmembrane region" description="Helical" evidence="6">
    <location>
        <begin position="94"/>
        <end position="116"/>
    </location>
</feature>
<dbReference type="SUPFAM" id="SSF103473">
    <property type="entry name" value="MFS general substrate transporter"/>
    <property type="match status" value="1"/>
</dbReference>
<dbReference type="eggNOG" id="COG2814">
    <property type="taxonomic scope" value="Bacteria"/>
</dbReference>
<evidence type="ECO:0000256" key="5">
    <source>
        <dbReference type="ARBA" id="ARBA00023136"/>
    </source>
</evidence>
<feature type="transmembrane region" description="Helical" evidence="6">
    <location>
        <begin position="298"/>
        <end position="321"/>
    </location>
</feature>
<reference evidence="7 8" key="1">
    <citation type="submission" date="2010-11" db="EMBL/GenBank/DDBJ databases">
        <title>The complete genome of Thermotoga thermarum DSM 5069.</title>
        <authorList>
            <consortium name="US DOE Joint Genome Institute (JGI-PGF)"/>
            <person name="Lucas S."/>
            <person name="Copeland A."/>
            <person name="Lapidus A."/>
            <person name="Bruce D."/>
            <person name="Goodwin L."/>
            <person name="Pitluck S."/>
            <person name="Kyrpides N."/>
            <person name="Mavromatis K."/>
            <person name="Ivanova N."/>
            <person name="Zeytun A."/>
            <person name="Brettin T."/>
            <person name="Detter J.C."/>
            <person name="Tapia R."/>
            <person name="Han C."/>
            <person name="Land M."/>
            <person name="Hauser L."/>
            <person name="Markowitz V."/>
            <person name="Cheng J.-F."/>
            <person name="Hugenholtz P."/>
            <person name="Woyke T."/>
            <person name="Wu D."/>
            <person name="Spring S."/>
            <person name="Schroeder M."/>
            <person name="Brambilla E."/>
            <person name="Klenk H.-P."/>
            <person name="Eisen J.A."/>
        </authorList>
    </citation>
    <scope>NUCLEOTIDE SEQUENCE [LARGE SCALE GENOMIC DNA]</scope>
    <source>
        <strain evidence="7 8">DSM 5069</strain>
    </source>
</reference>
<dbReference type="InterPro" id="IPR050930">
    <property type="entry name" value="MFS_Vesicular_Transporter"/>
</dbReference>
<dbReference type="PANTHER" id="PTHR23506">
    <property type="entry name" value="GH10249P"/>
    <property type="match status" value="1"/>
</dbReference>